<dbReference type="PANTHER" id="PTHR41752">
    <property type="entry name" value="PROFILIN"/>
    <property type="match status" value="1"/>
</dbReference>
<dbReference type="EMBL" id="CDMZ01005710">
    <property type="protein sequence ID" value="CEM53603.1"/>
    <property type="molecule type" value="Genomic_DNA"/>
</dbReference>
<dbReference type="AlphaFoldDB" id="A0A0G4I927"/>
<dbReference type="InterPro" id="IPR036140">
    <property type="entry name" value="PFN_sf"/>
</dbReference>
<dbReference type="GO" id="GO:0003779">
    <property type="term" value="F:actin binding"/>
    <property type="evidence" value="ECO:0007669"/>
    <property type="project" value="InterPro"/>
</dbReference>
<dbReference type="VEuPathDB" id="CryptoDB:Cvel_2014"/>
<proteinExistence type="predicted"/>
<evidence type="ECO:0000313" key="1">
    <source>
        <dbReference type="EMBL" id="CEM53603.1"/>
    </source>
</evidence>
<dbReference type="SUPFAM" id="SSF55770">
    <property type="entry name" value="Profilin (actin-binding protein)"/>
    <property type="match status" value="1"/>
</dbReference>
<name>A0A0G4I927_9ALVE</name>
<reference evidence="1" key="1">
    <citation type="submission" date="2014-11" db="EMBL/GenBank/DDBJ databases">
        <authorList>
            <person name="Otto D Thomas"/>
            <person name="Naeem Raeece"/>
        </authorList>
    </citation>
    <scope>NUCLEOTIDE SEQUENCE</scope>
</reference>
<protein>
    <recommendedName>
        <fullName evidence="2">Profilin</fullName>
    </recommendedName>
</protein>
<organism evidence="1">
    <name type="scientific">Chromera velia CCMP2878</name>
    <dbReference type="NCBI Taxonomy" id="1169474"/>
    <lineage>
        <taxon>Eukaryota</taxon>
        <taxon>Sar</taxon>
        <taxon>Alveolata</taxon>
        <taxon>Colpodellida</taxon>
        <taxon>Chromeraceae</taxon>
        <taxon>Chromera</taxon>
    </lineage>
</organism>
<evidence type="ECO:0008006" key="2">
    <source>
        <dbReference type="Google" id="ProtNLM"/>
    </source>
</evidence>
<dbReference type="PANTHER" id="PTHR41752:SF1">
    <property type="entry name" value="PROFILIN"/>
    <property type="match status" value="1"/>
</dbReference>
<accession>A0A0G4I927</accession>
<dbReference type="InterPro" id="IPR048278">
    <property type="entry name" value="PFN"/>
</dbReference>
<dbReference type="PhylomeDB" id="A0A0G4I927"/>
<dbReference type="Pfam" id="PF00235">
    <property type="entry name" value="Profilin"/>
    <property type="match status" value="1"/>
</dbReference>
<gene>
    <name evidence="1" type="ORF">Cvel_2014</name>
</gene>
<sequence>MTVGDESLTALLVHCKDFHSAVIFDEKGSKVACNESGGEFSESDLQALTELFGDRDKAIGGGACLGGHKFDLHRYHPPLVYGRRGDPHDGEGICVARGERNGKECFAVITYRLPVISSVAIPQLVQFFRKYVGELEQWDPIMKSTTGLPSPPGPAF</sequence>
<dbReference type="Gene3D" id="3.30.450.30">
    <property type="entry name" value="Dynein light chain 2a, cytoplasmic"/>
    <property type="match status" value="1"/>
</dbReference>